<dbReference type="PANTHER" id="PTHR43877:SF2">
    <property type="entry name" value="AMINOALKYLPHOSPHONATE N-ACETYLTRANSFERASE-RELATED"/>
    <property type="match status" value="1"/>
</dbReference>
<dbReference type="Proteomes" id="UP000094313">
    <property type="component" value="Chromosome"/>
</dbReference>
<dbReference type="GO" id="GO:0016747">
    <property type="term" value="F:acyltransferase activity, transferring groups other than amino-acyl groups"/>
    <property type="evidence" value="ECO:0007669"/>
    <property type="project" value="InterPro"/>
</dbReference>
<dbReference type="PROSITE" id="PS51186">
    <property type="entry name" value="GNAT"/>
    <property type="match status" value="1"/>
</dbReference>
<dbReference type="PANTHER" id="PTHR43877">
    <property type="entry name" value="AMINOALKYLPHOSPHONATE N-ACETYLTRANSFERASE-RELATED-RELATED"/>
    <property type="match status" value="1"/>
</dbReference>
<name>A0A1D7QFH3_9SPHI</name>
<sequence length="159" mass="18316">MNRSIHISRTNPEHLDFRRLITLLDEDLSANNGEDHAFFTQFNKTDTIKHAIVAYIDGNAVGCGAIKEYGPEIMEIKRMFVHPEFRRQGIAKKILEQLESWANELKYETCILETGNKQKEAVTLYQKVGYEVIPNYGQYENVESSICMQKKLKDLSSTI</sequence>
<keyword evidence="2" id="KW-0012">Acyltransferase</keyword>
<dbReference type="InterPro" id="IPR050832">
    <property type="entry name" value="Bact_Acetyltransf"/>
</dbReference>
<protein>
    <submittedName>
        <fullName evidence="4">GNAT family N-acetyltransferase</fullName>
    </submittedName>
</protein>
<evidence type="ECO:0000256" key="1">
    <source>
        <dbReference type="ARBA" id="ARBA00022679"/>
    </source>
</evidence>
<dbReference type="Gene3D" id="3.40.630.30">
    <property type="match status" value="1"/>
</dbReference>
<dbReference type="InterPro" id="IPR000182">
    <property type="entry name" value="GNAT_dom"/>
</dbReference>
<evidence type="ECO:0000256" key="2">
    <source>
        <dbReference type="ARBA" id="ARBA00023315"/>
    </source>
</evidence>
<dbReference type="OrthoDB" id="9803233at2"/>
<dbReference type="SUPFAM" id="SSF55729">
    <property type="entry name" value="Acyl-CoA N-acyltransferases (Nat)"/>
    <property type="match status" value="1"/>
</dbReference>
<gene>
    <name evidence="4" type="ORF">BFS30_09880</name>
</gene>
<reference evidence="4 5" key="1">
    <citation type="submission" date="2016-08" db="EMBL/GenBank/DDBJ databases">
        <authorList>
            <person name="Seilhamer J.J."/>
        </authorList>
    </citation>
    <scope>NUCLEOTIDE SEQUENCE [LARGE SCALE GENOMIC DNA]</scope>
    <source>
        <strain evidence="4 5">DX4</strain>
    </source>
</reference>
<keyword evidence="5" id="KW-1185">Reference proteome</keyword>
<dbReference type="EMBL" id="CP017141">
    <property type="protein sequence ID" value="AOM77452.1"/>
    <property type="molecule type" value="Genomic_DNA"/>
</dbReference>
<dbReference type="AlphaFoldDB" id="A0A1D7QFH3"/>
<proteinExistence type="predicted"/>
<evidence type="ECO:0000259" key="3">
    <source>
        <dbReference type="PROSITE" id="PS51186"/>
    </source>
</evidence>
<feature type="domain" description="N-acetyltransferase" evidence="3">
    <location>
        <begin position="5"/>
        <end position="153"/>
    </location>
</feature>
<keyword evidence="1 4" id="KW-0808">Transferase</keyword>
<dbReference type="InterPro" id="IPR016181">
    <property type="entry name" value="Acyl_CoA_acyltransferase"/>
</dbReference>
<dbReference type="RefSeq" id="WP_069379142.1">
    <property type="nucleotide sequence ID" value="NZ_CP017141.1"/>
</dbReference>
<organism evidence="4 5">
    <name type="scientific">Pedobacter steynii</name>
    <dbReference type="NCBI Taxonomy" id="430522"/>
    <lineage>
        <taxon>Bacteria</taxon>
        <taxon>Pseudomonadati</taxon>
        <taxon>Bacteroidota</taxon>
        <taxon>Sphingobacteriia</taxon>
        <taxon>Sphingobacteriales</taxon>
        <taxon>Sphingobacteriaceae</taxon>
        <taxon>Pedobacter</taxon>
    </lineage>
</organism>
<evidence type="ECO:0000313" key="4">
    <source>
        <dbReference type="EMBL" id="AOM77452.1"/>
    </source>
</evidence>
<dbReference type="Pfam" id="PF00583">
    <property type="entry name" value="Acetyltransf_1"/>
    <property type="match status" value="1"/>
</dbReference>
<evidence type="ECO:0000313" key="5">
    <source>
        <dbReference type="Proteomes" id="UP000094313"/>
    </source>
</evidence>
<accession>A0A1D7QFH3</accession>
<dbReference type="CDD" id="cd04301">
    <property type="entry name" value="NAT_SF"/>
    <property type="match status" value="1"/>
</dbReference>
<dbReference type="KEGG" id="psty:BFS30_09880"/>